<organism evidence="3 4">
    <name type="scientific">Actinomadura meridiana</name>
    <dbReference type="NCBI Taxonomy" id="559626"/>
    <lineage>
        <taxon>Bacteria</taxon>
        <taxon>Bacillati</taxon>
        <taxon>Actinomycetota</taxon>
        <taxon>Actinomycetes</taxon>
        <taxon>Streptosporangiales</taxon>
        <taxon>Thermomonosporaceae</taxon>
        <taxon>Actinomadura</taxon>
    </lineage>
</organism>
<dbReference type="Proteomes" id="UP001501710">
    <property type="component" value="Unassembled WGS sequence"/>
</dbReference>
<keyword evidence="4" id="KW-1185">Reference proteome</keyword>
<feature type="region of interest" description="Disordered" evidence="1">
    <location>
        <begin position="319"/>
        <end position="345"/>
    </location>
</feature>
<protein>
    <submittedName>
        <fullName evidence="3">Uncharacterized protein</fullName>
    </submittedName>
</protein>
<sequence>MTFRASVVGIVAAGMVLLGNTANAATAPGASSPQERAGGNAANVYVTVVNVYGSNNTIATDRSVVAVADGTRLNANTGDVSSSGTLGIDNKDSAFESGASTNRVGTSQPQPAARTRNAPSDSPGPGGHSRFPFPVSRDGQSTSISGYEDHSVKVTGDDQIAVYDDSNLFVNRNGQINANTGDTDSSGLNSVDVSGSKVRSGDHIEGDEDDDDDEGDGAADDGAEEAAVPPEHTPAAQPATPIGAQGGSTGVRDGTNAQGPSASTSTVSDEGESNATGKSTLTIGADGYDDLGTELHGKRNIVNYDDSNVVLGGTGKANAQIGDSDTSGTVVMDIDNSDVQSGNST</sequence>
<feature type="signal peptide" evidence="2">
    <location>
        <begin position="1"/>
        <end position="24"/>
    </location>
</feature>
<evidence type="ECO:0000256" key="2">
    <source>
        <dbReference type="SAM" id="SignalP"/>
    </source>
</evidence>
<name>A0ABP8BW73_9ACTN</name>
<dbReference type="RefSeq" id="WP_344892673.1">
    <property type="nucleotide sequence ID" value="NZ_BAABAS010000004.1"/>
</dbReference>
<reference evidence="4" key="1">
    <citation type="journal article" date="2019" name="Int. J. Syst. Evol. Microbiol.">
        <title>The Global Catalogue of Microorganisms (GCM) 10K type strain sequencing project: providing services to taxonomists for standard genome sequencing and annotation.</title>
        <authorList>
            <consortium name="The Broad Institute Genomics Platform"/>
            <consortium name="The Broad Institute Genome Sequencing Center for Infectious Disease"/>
            <person name="Wu L."/>
            <person name="Ma J."/>
        </authorList>
    </citation>
    <scope>NUCLEOTIDE SEQUENCE [LARGE SCALE GENOMIC DNA]</scope>
    <source>
        <strain evidence="4">JCM 17440</strain>
    </source>
</reference>
<feature type="compositionally biased region" description="Polar residues" evidence="1">
    <location>
        <begin position="74"/>
        <end position="85"/>
    </location>
</feature>
<feature type="compositionally biased region" description="Polar residues" evidence="1">
    <location>
        <begin position="178"/>
        <end position="193"/>
    </location>
</feature>
<gene>
    <name evidence="3" type="ORF">GCM10022254_18070</name>
</gene>
<feature type="compositionally biased region" description="Polar residues" evidence="1">
    <location>
        <begin position="255"/>
        <end position="282"/>
    </location>
</feature>
<evidence type="ECO:0000313" key="3">
    <source>
        <dbReference type="EMBL" id="GAA4228282.1"/>
    </source>
</evidence>
<keyword evidence="2" id="KW-0732">Signal</keyword>
<comment type="caution">
    <text evidence="3">The sequence shown here is derived from an EMBL/GenBank/DDBJ whole genome shotgun (WGS) entry which is preliminary data.</text>
</comment>
<dbReference type="EMBL" id="BAABAS010000004">
    <property type="protein sequence ID" value="GAA4228282.1"/>
    <property type="molecule type" value="Genomic_DNA"/>
</dbReference>
<evidence type="ECO:0000313" key="4">
    <source>
        <dbReference type="Proteomes" id="UP001501710"/>
    </source>
</evidence>
<accession>A0ABP8BW73</accession>
<proteinExistence type="predicted"/>
<feature type="compositionally biased region" description="Polar residues" evidence="1">
    <location>
        <begin position="98"/>
        <end position="110"/>
    </location>
</feature>
<feature type="chain" id="PRO_5046458274" evidence="2">
    <location>
        <begin position="25"/>
        <end position="345"/>
    </location>
</feature>
<feature type="region of interest" description="Disordered" evidence="1">
    <location>
        <begin position="178"/>
        <end position="285"/>
    </location>
</feature>
<feature type="region of interest" description="Disordered" evidence="1">
    <location>
        <begin position="74"/>
        <end position="147"/>
    </location>
</feature>
<evidence type="ECO:0000256" key="1">
    <source>
        <dbReference type="SAM" id="MobiDB-lite"/>
    </source>
</evidence>
<feature type="compositionally biased region" description="Acidic residues" evidence="1">
    <location>
        <begin position="205"/>
        <end position="224"/>
    </location>
</feature>